<keyword evidence="12" id="KW-1185">Reference proteome</keyword>
<feature type="domain" description="Anti-sigma-28 factor FlgM C-terminal" evidence="10">
    <location>
        <begin position="46"/>
        <end position="90"/>
    </location>
</feature>
<evidence type="ECO:0000256" key="9">
    <source>
        <dbReference type="SAM" id="MobiDB-lite"/>
    </source>
</evidence>
<organism evidence="11 12">
    <name type="scientific">Sandaracinobacter neustonicus</name>
    <dbReference type="NCBI Taxonomy" id="1715348"/>
    <lineage>
        <taxon>Bacteria</taxon>
        <taxon>Pseudomonadati</taxon>
        <taxon>Pseudomonadota</taxon>
        <taxon>Alphaproteobacteria</taxon>
        <taxon>Sphingomonadales</taxon>
        <taxon>Sphingosinicellaceae</taxon>
        <taxon>Sandaracinobacter</taxon>
    </lineage>
</organism>
<dbReference type="SUPFAM" id="SSF101498">
    <property type="entry name" value="Anti-sigma factor FlgM"/>
    <property type="match status" value="1"/>
</dbReference>
<protein>
    <recommendedName>
        <fullName evidence="2">Negative regulator of flagellin synthesis</fullName>
    </recommendedName>
    <alternativeName>
        <fullName evidence="8">Anti-sigma-28 factor</fullName>
    </alternativeName>
</protein>
<keyword evidence="6" id="KW-0804">Transcription</keyword>
<dbReference type="AlphaFoldDB" id="A0A501XES9"/>
<sequence length="99" mass="9925">MVDQVSGGGNIPSRAALQLSSGKARVDTASISGTAPRAAENAPAKAQISAAAREMSASPPVDSAKVQSLRSAIAEGRYQIDADSIASAMIRSELPGSTA</sequence>
<keyword evidence="4" id="KW-1005">Bacterial flagellum biogenesis</keyword>
<dbReference type="Proteomes" id="UP000319897">
    <property type="component" value="Unassembled WGS sequence"/>
</dbReference>
<evidence type="ECO:0000256" key="6">
    <source>
        <dbReference type="ARBA" id="ARBA00023163"/>
    </source>
</evidence>
<evidence type="ECO:0000256" key="5">
    <source>
        <dbReference type="ARBA" id="ARBA00023015"/>
    </source>
</evidence>
<evidence type="ECO:0000256" key="2">
    <source>
        <dbReference type="ARBA" id="ARBA00017823"/>
    </source>
</evidence>
<keyword evidence="11" id="KW-0969">Cilium</keyword>
<comment type="caution">
    <text evidence="11">The sequence shown here is derived from an EMBL/GenBank/DDBJ whole genome shotgun (WGS) entry which is preliminary data.</text>
</comment>
<evidence type="ECO:0000256" key="7">
    <source>
        <dbReference type="ARBA" id="ARBA00024739"/>
    </source>
</evidence>
<keyword evidence="3" id="KW-0678">Repressor</keyword>
<keyword evidence="11" id="KW-0282">Flagellum</keyword>
<dbReference type="GO" id="GO:0044781">
    <property type="term" value="P:bacterial-type flagellum organization"/>
    <property type="evidence" value="ECO:0007669"/>
    <property type="project" value="UniProtKB-KW"/>
</dbReference>
<dbReference type="EMBL" id="VFSU01000032">
    <property type="protein sequence ID" value="TPE59016.1"/>
    <property type="molecule type" value="Genomic_DNA"/>
</dbReference>
<dbReference type="InterPro" id="IPR035890">
    <property type="entry name" value="Anti-sigma-28_factor_FlgM_sf"/>
</dbReference>
<keyword evidence="5" id="KW-0805">Transcription regulation</keyword>
<evidence type="ECO:0000313" key="11">
    <source>
        <dbReference type="EMBL" id="TPE59016.1"/>
    </source>
</evidence>
<keyword evidence="11" id="KW-0966">Cell projection</keyword>
<dbReference type="NCBIfam" id="TIGR03824">
    <property type="entry name" value="FlgM_jcvi"/>
    <property type="match status" value="1"/>
</dbReference>
<reference evidence="11 12" key="1">
    <citation type="submission" date="2019-06" db="EMBL/GenBank/DDBJ databases">
        <authorList>
            <person name="Lee I."/>
            <person name="Jang G.I."/>
            <person name="Hwang C.Y."/>
        </authorList>
    </citation>
    <scope>NUCLEOTIDE SEQUENCE [LARGE SCALE GENOMIC DNA]</scope>
    <source>
        <strain evidence="11 12">PAMC 28131</strain>
    </source>
</reference>
<evidence type="ECO:0000259" key="10">
    <source>
        <dbReference type="Pfam" id="PF04316"/>
    </source>
</evidence>
<comment type="function">
    <text evidence="7">Responsible for the coupling of flagellin expression to flagellar assembly by preventing expression of the flagellin genes when a component of the middle class of proteins is defective. It negatively regulates flagellar genes by inhibiting the activity of FliA by directly binding to FliA.</text>
</comment>
<dbReference type="OrthoDB" id="7392062at2"/>
<evidence type="ECO:0000256" key="8">
    <source>
        <dbReference type="ARBA" id="ARBA00030117"/>
    </source>
</evidence>
<dbReference type="Pfam" id="PF04316">
    <property type="entry name" value="FlgM"/>
    <property type="match status" value="1"/>
</dbReference>
<accession>A0A501XES9</accession>
<proteinExistence type="inferred from homology"/>
<evidence type="ECO:0000256" key="4">
    <source>
        <dbReference type="ARBA" id="ARBA00022795"/>
    </source>
</evidence>
<feature type="region of interest" description="Disordered" evidence="9">
    <location>
        <begin position="1"/>
        <end position="46"/>
    </location>
</feature>
<dbReference type="GO" id="GO:0045892">
    <property type="term" value="P:negative regulation of DNA-templated transcription"/>
    <property type="evidence" value="ECO:0007669"/>
    <property type="project" value="InterPro"/>
</dbReference>
<name>A0A501XES9_9SPHN</name>
<comment type="similarity">
    <text evidence="1">Belongs to the FlgM family.</text>
</comment>
<evidence type="ECO:0000313" key="12">
    <source>
        <dbReference type="Proteomes" id="UP000319897"/>
    </source>
</evidence>
<dbReference type="InterPro" id="IPR007412">
    <property type="entry name" value="FlgM"/>
</dbReference>
<dbReference type="InterPro" id="IPR031316">
    <property type="entry name" value="FlgM_C"/>
</dbReference>
<evidence type="ECO:0000256" key="1">
    <source>
        <dbReference type="ARBA" id="ARBA00005322"/>
    </source>
</evidence>
<gene>
    <name evidence="11" type="primary">flgM</name>
    <name evidence="11" type="ORF">FJQ54_14535</name>
</gene>
<evidence type="ECO:0000256" key="3">
    <source>
        <dbReference type="ARBA" id="ARBA00022491"/>
    </source>
</evidence>
<feature type="compositionally biased region" description="Gly residues" evidence="9">
    <location>
        <begin position="1"/>
        <end position="10"/>
    </location>
</feature>
<feature type="compositionally biased region" description="Low complexity" evidence="9">
    <location>
        <begin position="35"/>
        <end position="46"/>
    </location>
</feature>
<dbReference type="RefSeq" id="WP_140929151.1">
    <property type="nucleotide sequence ID" value="NZ_VFSU01000032.1"/>
</dbReference>